<feature type="region of interest" description="Disordered" evidence="1">
    <location>
        <begin position="58"/>
        <end position="92"/>
    </location>
</feature>
<keyword evidence="3" id="KW-1185">Reference proteome</keyword>
<name>A0A543CVT4_9ACTN</name>
<proteinExistence type="predicted"/>
<dbReference type="EMBL" id="VFOZ01000001">
    <property type="protein sequence ID" value="TQM01222.1"/>
    <property type="molecule type" value="Genomic_DNA"/>
</dbReference>
<evidence type="ECO:0000313" key="3">
    <source>
        <dbReference type="Proteomes" id="UP000316096"/>
    </source>
</evidence>
<dbReference type="AlphaFoldDB" id="A0A543CVT4"/>
<sequence>MSAPHPNASSMACWKRHAVEPAGLGYTVRRFEVENLLVLQPRTAGRWLIIDRTHPAPAARSGYRSVRDRPSPAPAHGAPAPADSGVRRTAGH</sequence>
<evidence type="ECO:0000256" key="1">
    <source>
        <dbReference type="SAM" id="MobiDB-lite"/>
    </source>
</evidence>
<evidence type="ECO:0000313" key="2">
    <source>
        <dbReference type="EMBL" id="TQM01222.1"/>
    </source>
</evidence>
<dbReference type="Proteomes" id="UP000316096">
    <property type="component" value="Unassembled WGS sequence"/>
</dbReference>
<gene>
    <name evidence="2" type="ORF">FB559_6970</name>
</gene>
<comment type="caution">
    <text evidence="2">The sequence shown here is derived from an EMBL/GenBank/DDBJ whole genome shotgun (WGS) entry which is preliminary data.</text>
</comment>
<reference evidence="2 3" key="1">
    <citation type="submission" date="2019-06" db="EMBL/GenBank/DDBJ databases">
        <title>Sequencing the genomes of 1000 actinobacteria strains.</title>
        <authorList>
            <person name="Klenk H.-P."/>
        </authorList>
    </citation>
    <scope>NUCLEOTIDE SEQUENCE [LARGE SCALE GENOMIC DNA]</scope>
    <source>
        <strain evidence="2 3">DSM 102200</strain>
    </source>
</reference>
<organism evidence="2 3">
    <name type="scientific">Actinoallomurus bryophytorum</name>
    <dbReference type="NCBI Taxonomy" id="1490222"/>
    <lineage>
        <taxon>Bacteria</taxon>
        <taxon>Bacillati</taxon>
        <taxon>Actinomycetota</taxon>
        <taxon>Actinomycetes</taxon>
        <taxon>Streptosporangiales</taxon>
        <taxon>Thermomonosporaceae</taxon>
        <taxon>Actinoallomurus</taxon>
    </lineage>
</organism>
<accession>A0A543CVT4</accession>
<protein>
    <submittedName>
        <fullName evidence="2">Uncharacterized protein</fullName>
    </submittedName>
</protein>